<accession>A0A1V9Y066</accession>
<evidence type="ECO:0000313" key="1">
    <source>
        <dbReference type="EMBL" id="OQR79157.1"/>
    </source>
</evidence>
<proteinExistence type="predicted"/>
<protein>
    <submittedName>
        <fullName evidence="1">Uncharacterized protein</fullName>
    </submittedName>
</protein>
<dbReference type="Proteomes" id="UP000192247">
    <property type="component" value="Unassembled WGS sequence"/>
</dbReference>
<organism evidence="1 2">
    <name type="scientific">Tropilaelaps mercedesae</name>
    <dbReference type="NCBI Taxonomy" id="418985"/>
    <lineage>
        <taxon>Eukaryota</taxon>
        <taxon>Metazoa</taxon>
        <taxon>Ecdysozoa</taxon>
        <taxon>Arthropoda</taxon>
        <taxon>Chelicerata</taxon>
        <taxon>Arachnida</taxon>
        <taxon>Acari</taxon>
        <taxon>Parasitiformes</taxon>
        <taxon>Mesostigmata</taxon>
        <taxon>Gamasina</taxon>
        <taxon>Dermanyssoidea</taxon>
        <taxon>Laelapidae</taxon>
        <taxon>Tropilaelaps</taxon>
    </lineage>
</organism>
<sequence length="50" mass="5414">MAKFVEKPIPCHHRLAYAPFASNHSWDLSAAGAGNVQPFQFICGVSLNNA</sequence>
<dbReference type="EMBL" id="MNPL01001433">
    <property type="protein sequence ID" value="OQR79157.1"/>
    <property type="molecule type" value="Genomic_DNA"/>
</dbReference>
<dbReference type="AlphaFoldDB" id="A0A1V9Y066"/>
<comment type="caution">
    <text evidence="1">The sequence shown here is derived from an EMBL/GenBank/DDBJ whole genome shotgun (WGS) entry which is preliminary data.</text>
</comment>
<reference evidence="1 2" key="1">
    <citation type="journal article" date="2017" name="Gigascience">
        <title>Draft genome of the honey bee ectoparasitic mite, Tropilaelaps mercedesae, is shaped by the parasitic life history.</title>
        <authorList>
            <person name="Dong X."/>
            <person name="Armstrong S.D."/>
            <person name="Xia D."/>
            <person name="Makepeace B.L."/>
            <person name="Darby A.C."/>
            <person name="Kadowaki T."/>
        </authorList>
    </citation>
    <scope>NUCLEOTIDE SEQUENCE [LARGE SCALE GENOMIC DNA]</scope>
    <source>
        <strain evidence="1">Wuxi-XJTLU</strain>
    </source>
</reference>
<name>A0A1V9Y066_9ACAR</name>
<gene>
    <name evidence="1" type="ORF">BIW11_02602</name>
</gene>
<evidence type="ECO:0000313" key="2">
    <source>
        <dbReference type="Proteomes" id="UP000192247"/>
    </source>
</evidence>
<dbReference type="InParanoid" id="A0A1V9Y066"/>
<keyword evidence="2" id="KW-1185">Reference proteome</keyword>